<gene>
    <name evidence="1" type="ORF">Y1Q_0009808</name>
</gene>
<reference evidence="1 2" key="1">
    <citation type="journal article" date="2012" name="Genome Biol.">
        <title>Sequencing three crocodilian genomes to illuminate the evolution of archosaurs and amniotes.</title>
        <authorList>
            <person name="St John J.A."/>
            <person name="Braun E.L."/>
            <person name="Isberg S.R."/>
            <person name="Miles L.G."/>
            <person name="Chong A.Y."/>
            <person name="Gongora J."/>
            <person name="Dalzell P."/>
            <person name="Moran C."/>
            <person name="Bed'hom B."/>
            <person name="Abzhanov A."/>
            <person name="Burgess S.C."/>
            <person name="Cooksey A.M."/>
            <person name="Castoe T.A."/>
            <person name="Crawford N.G."/>
            <person name="Densmore L.D."/>
            <person name="Drew J.C."/>
            <person name="Edwards S.V."/>
            <person name="Faircloth B.C."/>
            <person name="Fujita M.K."/>
            <person name="Greenwold M.J."/>
            <person name="Hoffmann F.G."/>
            <person name="Howard J.M."/>
            <person name="Iguchi T."/>
            <person name="Janes D.E."/>
            <person name="Khan S.Y."/>
            <person name="Kohno S."/>
            <person name="de Koning A.J."/>
            <person name="Lance S.L."/>
            <person name="McCarthy F.M."/>
            <person name="McCormack J.E."/>
            <person name="Merchant M.E."/>
            <person name="Peterson D.G."/>
            <person name="Pollock D.D."/>
            <person name="Pourmand N."/>
            <person name="Raney B.J."/>
            <person name="Roessler K.A."/>
            <person name="Sanford J.R."/>
            <person name="Sawyer R.H."/>
            <person name="Schmidt C.J."/>
            <person name="Triplett E.W."/>
            <person name="Tuberville T.D."/>
            <person name="Venegas-Anaya M."/>
            <person name="Howard J.T."/>
            <person name="Jarvis E.D."/>
            <person name="Guillette L.J.Jr."/>
            <person name="Glenn T.C."/>
            <person name="Green R.E."/>
            <person name="Ray D.A."/>
        </authorList>
    </citation>
    <scope>NUCLEOTIDE SEQUENCE [LARGE SCALE GENOMIC DNA]</scope>
    <source>
        <strain evidence="1">KSC_2009_1</strain>
    </source>
</reference>
<sequence>MHFFNFSLPEKEKEEDFLSCGRGYMSKPISPMDLGEQLEMKAVCHERKDKVNPEWLAMELFLFYYIRNC</sequence>
<organism evidence="1 2">
    <name type="scientific">Alligator mississippiensis</name>
    <name type="common">American alligator</name>
    <dbReference type="NCBI Taxonomy" id="8496"/>
    <lineage>
        <taxon>Eukaryota</taxon>
        <taxon>Metazoa</taxon>
        <taxon>Chordata</taxon>
        <taxon>Craniata</taxon>
        <taxon>Vertebrata</taxon>
        <taxon>Euteleostomi</taxon>
        <taxon>Archelosauria</taxon>
        <taxon>Archosauria</taxon>
        <taxon>Crocodylia</taxon>
        <taxon>Alligatoridae</taxon>
        <taxon>Alligatorinae</taxon>
        <taxon>Alligator</taxon>
    </lineage>
</organism>
<comment type="caution">
    <text evidence="1">The sequence shown here is derived from an EMBL/GenBank/DDBJ whole genome shotgun (WGS) entry which is preliminary data.</text>
</comment>
<proteinExistence type="predicted"/>
<evidence type="ECO:0000313" key="1">
    <source>
        <dbReference type="EMBL" id="KYO28986.1"/>
    </source>
</evidence>
<dbReference type="Proteomes" id="UP000050525">
    <property type="component" value="Unassembled WGS sequence"/>
</dbReference>
<accession>A0A151MWS9</accession>
<evidence type="ECO:0000313" key="2">
    <source>
        <dbReference type="Proteomes" id="UP000050525"/>
    </source>
</evidence>
<dbReference type="EMBL" id="AKHW03004724">
    <property type="protein sequence ID" value="KYO28986.1"/>
    <property type="molecule type" value="Genomic_DNA"/>
</dbReference>
<name>A0A151MWS9_ALLMI</name>
<dbReference type="AlphaFoldDB" id="A0A151MWS9"/>
<keyword evidence="2" id="KW-1185">Reference proteome</keyword>
<protein>
    <submittedName>
        <fullName evidence="1">Uncharacterized protein</fullName>
    </submittedName>
</protein>